<dbReference type="AlphaFoldDB" id="A0A6J5CNK4"/>
<dbReference type="PANTHER" id="PTHR48081">
    <property type="entry name" value="AB HYDROLASE SUPERFAMILY PROTEIN C4A8.06C"/>
    <property type="match status" value="1"/>
</dbReference>
<dbReference type="Proteomes" id="UP000494255">
    <property type="component" value="Unassembled WGS sequence"/>
</dbReference>
<dbReference type="GO" id="GO:0016787">
    <property type="term" value="F:hydrolase activity"/>
    <property type="evidence" value="ECO:0007669"/>
    <property type="project" value="UniProtKB-KW"/>
</dbReference>
<proteinExistence type="predicted"/>
<organism evidence="3 4">
    <name type="scientific">Paraburkholderia sediminicola</name>
    <dbReference type="NCBI Taxonomy" id="458836"/>
    <lineage>
        <taxon>Bacteria</taxon>
        <taxon>Pseudomonadati</taxon>
        <taxon>Pseudomonadota</taxon>
        <taxon>Betaproteobacteria</taxon>
        <taxon>Burkholderiales</taxon>
        <taxon>Burkholderiaceae</taxon>
        <taxon>Paraburkholderia</taxon>
    </lineage>
</organism>
<protein>
    <recommendedName>
        <fullName evidence="2">BD-FAE-like domain-containing protein</fullName>
    </recommendedName>
</protein>
<dbReference type="Gene3D" id="3.40.50.1820">
    <property type="entry name" value="alpha/beta hydrolase"/>
    <property type="match status" value="1"/>
</dbReference>
<name>A0A6J5CNK4_9BURK</name>
<gene>
    <name evidence="3" type="ORF">LMG24238_06710</name>
</gene>
<evidence type="ECO:0000256" key="1">
    <source>
        <dbReference type="ARBA" id="ARBA00022801"/>
    </source>
</evidence>
<dbReference type="InterPro" id="IPR050300">
    <property type="entry name" value="GDXG_lipolytic_enzyme"/>
</dbReference>
<dbReference type="Pfam" id="PF20434">
    <property type="entry name" value="BD-FAE"/>
    <property type="match status" value="1"/>
</dbReference>
<dbReference type="PANTHER" id="PTHR48081:SF33">
    <property type="entry name" value="KYNURENINE FORMAMIDASE"/>
    <property type="match status" value="1"/>
</dbReference>
<dbReference type="InterPro" id="IPR029058">
    <property type="entry name" value="AB_hydrolase_fold"/>
</dbReference>
<dbReference type="InterPro" id="IPR049492">
    <property type="entry name" value="BD-FAE-like_dom"/>
</dbReference>
<feature type="domain" description="BD-FAE-like" evidence="2">
    <location>
        <begin position="60"/>
        <end position="220"/>
    </location>
</feature>
<evidence type="ECO:0000259" key="2">
    <source>
        <dbReference type="Pfam" id="PF20434"/>
    </source>
</evidence>
<evidence type="ECO:0000313" key="3">
    <source>
        <dbReference type="EMBL" id="CAB3741049.1"/>
    </source>
</evidence>
<keyword evidence="4" id="KW-1185">Reference proteome</keyword>
<keyword evidence="1" id="KW-0378">Hydrolase</keyword>
<dbReference type="GeneID" id="97045283"/>
<accession>A0A6J5CNK4</accession>
<dbReference type="RefSeq" id="WP_175054185.1">
    <property type="nucleotide sequence ID" value="NZ_CADIKC010000014.1"/>
</dbReference>
<dbReference type="SUPFAM" id="SSF53474">
    <property type="entry name" value="alpha/beta-Hydrolases"/>
    <property type="match status" value="1"/>
</dbReference>
<sequence length="276" mass="30355">MDDSTAEFQYVTGQARPGFAALFAQFEDENLRALWGRTWRLDLPYGAHTRQTFDLCLARDEPIGTVIYFHAGYWQSRDKAQFRFLAPALNDAGYNVAMVNYPLCPDVTLPQLTTCVRDVVAAVSEALPRAQHDVPLIVSGHSAGGHLSIELALSQDTDTPKGKRIAGIVAISGIYDLAPLVQTSLNDKLRLDDSLAQMCSPASRVKQHMPPAVFLVGGTETPEFLRQSREMSGAWSDSGNVSCYWPVDAEDHFSVLSQLRAPDGLFLTALRKLNCP</sequence>
<dbReference type="EMBL" id="CADIKC010000014">
    <property type="protein sequence ID" value="CAB3741049.1"/>
    <property type="molecule type" value="Genomic_DNA"/>
</dbReference>
<evidence type="ECO:0000313" key="4">
    <source>
        <dbReference type="Proteomes" id="UP000494255"/>
    </source>
</evidence>
<reference evidence="3 4" key="1">
    <citation type="submission" date="2020-04" db="EMBL/GenBank/DDBJ databases">
        <authorList>
            <person name="De Canck E."/>
        </authorList>
    </citation>
    <scope>NUCLEOTIDE SEQUENCE [LARGE SCALE GENOMIC DNA]</scope>
    <source>
        <strain evidence="3 4">LMG 24238</strain>
    </source>
</reference>